<accession>A0A830EGQ5</accession>
<dbReference type="InterPro" id="IPR002716">
    <property type="entry name" value="PIN_dom"/>
</dbReference>
<reference evidence="4" key="2">
    <citation type="submission" date="2020-09" db="EMBL/GenBank/DDBJ databases">
        <authorList>
            <person name="Sun Q."/>
            <person name="Ohkuma M."/>
        </authorList>
    </citation>
    <scope>NUCLEOTIDE SEQUENCE</scope>
    <source>
        <strain evidence="4">JCM 11219</strain>
    </source>
</reference>
<dbReference type="PANTHER" id="PTHR35901">
    <property type="entry name" value="RIBONUCLEASE VAPC3"/>
    <property type="match status" value="1"/>
</dbReference>
<dbReference type="InterPro" id="IPR029060">
    <property type="entry name" value="PIN-like_dom_sf"/>
</dbReference>
<dbReference type="RefSeq" id="WP_188602404.1">
    <property type="nucleotide sequence ID" value="NZ_AP026830.1"/>
</dbReference>
<name>A0A830EGQ5_9CREN</name>
<organism evidence="4 5">
    <name type="scientific">Vulcanisaeta souniana JCM 11219</name>
    <dbReference type="NCBI Taxonomy" id="1293586"/>
    <lineage>
        <taxon>Archaea</taxon>
        <taxon>Thermoproteota</taxon>
        <taxon>Thermoprotei</taxon>
        <taxon>Thermoproteales</taxon>
        <taxon>Thermoproteaceae</taxon>
        <taxon>Vulcanisaeta</taxon>
    </lineage>
</organism>
<dbReference type="EMBL" id="BMNM01000001">
    <property type="protein sequence ID" value="GGI69543.1"/>
    <property type="molecule type" value="Genomic_DNA"/>
</dbReference>
<proteinExistence type="predicted"/>
<evidence type="ECO:0000313" key="3">
    <source>
        <dbReference type="EMBL" id="BDR91892.1"/>
    </source>
</evidence>
<keyword evidence="1" id="KW-0460">Magnesium</keyword>
<gene>
    <name evidence="4" type="ORF">GCM10007112_03170</name>
    <name evidence="3" type="ORF">Vsou_09850</name>
</gene>
<evidence type="ECO:0000313" key="6">
    <source>
        <dbReference type="Proteomes" id="UP001060771"/>
    </source>
</evidence>
<reference evidence="4" key="1">
    <citation type="journal article" date="2014" name="Int. J. Syst. Evol. Microbiol.">
        <title>Complete genome sequence of Corynebacterium casei LMG S-19264T (=DSM 44701T), isolated from a smear-ripened cheese.</title>
        <authorList>
            <consortium name="US DOE Joint Genome Institute (JGI-PGF)"/>
            <person name="Walter F."/>
            <person name="Albersmeier A."/>
            <person name="Kalinowski J."/>
            <person name="Ruckert C."/>
        </authorList>
    </citation>
    <scope>NUCLEOTIDE SEQUENCE</scope>
    <source>
        <strain evidence="4">JCM 11219</strain>
    </source>
</reference>
<keyword evidence="6" id="KW-1185">Reference proteome</keyword>
<dbReference type="Proteomes" id="UP000657075">
    <property type="component" value="Unassembled WGS sequence"/>
</dbReference>
<evidence type="ECO:0000313" key="5">
    <source>
        <dbReference type="Proteomes" id="UP000657075"/>
    </source>
</evidence>
<dbReference type="Gene3D" id="3.40.50.1010">
    <property type="entry name" value="5'-nuclease"/>
    <property type="match status" value="1"/>
</dbReference>
<reference evidence="6" key="3">
    <citation type="submission" date="2022-09" db="EMBL/GenBank/DDBJ databases">
        <title>Complete genome sequence of Vulcanisaeta souniana.</title>
        <authorList>
            <person name="Kato S."/>
            <person name="Itoh T."/>
            <person name="Ohkuma M."/>
        </authorList>
    </citation>
    <scope>NUCLEOTIDE SEQUENCE [LARGE SCALE GENOMIC DNA]</scope>
    <source>
        <strain evidence="6">JCM 11219</strain>
    </source>
</reference>
<evidence type="ECO:0000259" key="2">
    <source>
        <dbReference type="Pfam" id="PF01850"/>
    </source>
</evidence>
<dbReference type="Proteomes" id="UP001060771">
    <property type="component" value="Chromosome"/>
</dbReference>
<dbReference type="SUPFAM" id="SSF88723">
    <property type="entry name" value="PIN domain-like"/>
    <property type="match status" value="1"/>
</dbReference>
<evidence type="ECO:0000313" key="4">
    <source>
        <dbReference type="EMBL" id="GGI69543.1"/>
    </source>
</evidence>
<protein>
    <submittedName>
        <fullName evidence="4">PIN domain nuclease</fullName>
    </submittedName>
</protein>
<dbReference type="CDD" id="cd09873">
    <property type="entry name" value="PIN_Pae0151-like"/>
    <property type="match status" value="1"/>
</dbReference>
<sequence length="147" mass="16566">MPGRQIVCDASVIVKWVIKEDYSDYAEKIRIGHLNGRITVVVPSIAIAEVASALRKYYLRGLISEDYLRRALNLLRDSLLSIYGITWESIISASELSIKYGISIYDAVYVDLAMRLGTIMYTADEALVRSLGNNQYVKHITEYVSPT</sequence>
<reference evidence="3" key="4">
    <citation type="journal article" date="2023" name="Microbiol. Resour. Announc.">
        <title>Complete Genome Sequence of Vulcanisaeta souniana Strain IC-059, a Hyperthermophilic Archaeon Isolated from Hot Spring Water in Japan.</title>
        <authorList>
            <person name="Kato S."/>
            <person name="Itoh T."/>
            <person name="Wu L."/>
            <person name="Ma J."/>
            <person name="Ohkuma M."/>
        </authorList>
    </citation>
    <scope>NUCLEOTIDE SEQUENCE</scope>
    <source>
        <strain evidence="3">JCM 11219</strain>
    </source>
</reference>
<dbReference type="EMBL" id="AP026830">
    <property type="protein sequence ID" value="BDR91892.1"/>
    <property type="molecule type" value="Genomic_DNA"/>
</dbReference>
<dbReference type="Pfam" id="PF01850">
    <property type="entry name" value="PIN"/>
    <property type="match status" value="1"/>
</dbReference>
<dbReference type="PANTHER" id="PTHR35901:SF1">
    <property type="entry name" value="EXONUCLEASE VAPC9"/>
    <property type="match status" value="1"/>
</dbReference>
<dbReference type="InterPro" id="IPR044153">
    <property type="entry name" value="PIN_Pae0151-like"/>
</dbReference>
<evidence type="ECO:0000256" key="1">
    <source>
        <dbReference type="ARBA" id="ARBA00022842"/>
    </source>
</evidence>
<feature type="domain" description="PIN" evidence="2">
    <location>
        <begin position="6"/>
        <end position="128"/>
    </location>
</feature>
<dbReference type="GeneID" id="76206532"/>
<dbReference type="OrthoDB" id="269293at2157"/>
<dbReference type="AlphaFoldDB" id="A0A830EGQ5"/>
<dbReference type="InterPro" id="IPR051619">
    <property type="entry name" value="TypeII_TA_RNase_PINc/VapC"/>
</dbReference>